<comment type="similarity">
    <text evidence="1 6">Belongs to the eukaryotic diacylglycerol kinase family.</text>
</comment>
<dbReference type="EMBL" id="HBGZ01025949">
    <property type="protein sequence ID" value="CAD9621979.1"/>
    <property type="molecule type" value="Transcribed_RNA"/>
</dbReference>
<dbReference type="InterPro" id="IPR017438">
    <property type="entry name" value="ATP-NAD_kinase_N"/>
</dbReference>
<dbReference type="Pfam" id="PF00609">
    <property type="entry name" value="DAGK_acc"/>
    <property type="match status" value="1"/>
</dbReference>
<dbReference type="AlphaFoldDB" id="A0A7S2PVK3"/>
<keyword evidence="2 6" id="KW-0808">Transferase</keyword>
<evidence type="ECO:0000256" key="7">
    <source>
        <dbReference type="SAM" id="MobiDB-lite"/>
    </source>
</evidence>
<dbReference type="Gene3D" id="3.40.50.10330">
    <property type="entry name" value="Probable inorganic polyphosphate/atp-NAD kinase, domain 1"/>
    <property type="match status" value="1"/>
</dbReference>
<dbReference type="GO" id="GO:0005524">
    <property type="term" value="F:ATP binding"/>
    <property type="evidence" value="ECO:0007669"/>
    <property type="project" value="UniProtKB-KW"/>
</dbReference>
<dbReference type="GO" id="GO:0007200">
    <property type="term" value="P:phospholipase C-activating G protein-coupled receptor signaling pathway"/>
    <property type="evidence" value="ECO:0007669"/>
    <property type="project" value="InterPro"/>
</dbReference>
<dbReference type="PANTHER" id="PTHR11255:SF80">
    <property type="entry name" value="EYE-SPECIFIC DIACYLGLYCEROL KINASE"/>
    <property type="match status" value="1"/>
</dbReference>
<evidence type="ECO:0000256" key="2">
    <source>
        <dbReference type="ARBA" id="ARBA00022679"/>
    </source>
</evidence>
<evidence type="ECO:0000313" key="9">
    <source>
        <dbReference type="EMBL" id="CAD9621979.1"/>
    </source>
</evidence>
<accession>A0A7S2PVK3</accession>
<dbReference type="SUPFAM" id="SSF111331">
    <property type="entry name" value="NAD kinase/diacylglycerol kinase-like"/>
    <property type="match status" value="1"/>
</dbReference>
<keyword evidence="5 6" id="KW-0067">ATP-binding</keyword>
<organism evidence="9">
    <name type="scientific">Skeletonema marinoi</name>
    <dbReference type="NCBI Taxonomy" id="267567"/>
    <lineage>
        <taxon>Eukaryota</taxon>
        <taxon>Sar</taxon>
        <taxon>Stramenopiles</taxon>
        <taxon>Ochrophyta</taxon>
        <taxon>Bacillariophyta</taxon>
        <taxon>Coscinodiscophyceae</taxon>
        <taxon>Thalassiosirophycidae</taxon>
        <taxon>Thalassiosirales</taxon>
        <taxon>Skeletonemataceae</taxon>
        <taxon>Skeletonema</taxon>
        <taxon>Skeletonema marinoi-dohrnii complex</taxon>
    </lineage>
</organism>
<dbReference type="GO" id="GO:0016020">
    <property type="term" value="C:membrane"/>
    <property type="evidence" value="ECO:0007669"/>
    <property type="project" value="TreeGrafter"/>
</dbReference>
<dbReference type="Gene3D" id="2.60.200.40">
    <property type="match status" value="1"/>
</dbReference>
<dbReference type="SMART" id="SM00046">
    <property type="entry name" value="DAGKc"/>
    <property type="match status" value="1"/>
</dbReference>
<dbReference type="GO" id="GO:0004143">
    <property type="term" value="F:ATP-dependent diacylglycerol kinase activity"/>
    <property type="evidence" value="ECO:0007669"/>
    <property type="project" value="UniProtKB-EC"/>
</dbReference>
<dbReference type="InterPro" id="IPR037607">
    <property type="entry name" value="DGK"/>
</dbReference>
<comment type="catalytic activity">
    <reaction evidence="6">
        <text>a 1,2-diacyl-sn-glycerol + ATP = a 1,2-diacyl-sn-glycero-3-phosphate + ADP + H(+)</text>
        <dbReference type="Rhea" id="RHEA:10272"/>
        <dbReference type="ChEBI" id="CHEBI:15378"/>
        <dbReference type="ChEBI" id="CHEBI:17815"/>
        <dbReference type="ChEBI" id="CHEBI:30616"/>
        <dbReference type="ChEBI" id="CHEBI:58608"/>
        <dbReference type="ChEBI" id="CHEBI:456216"/>
        <dbReference type="EC" id="2.7.1.107"/>
    </reaction>
</comment>
<dbReference type="Pfam" id="PF00781">
    <property type="entry name" value="DAGK_cat"/>
    <property type="match status" value="1"/>
</dbReference>
<dbReference type="InterPro" id="IPR016064">
    <property type="entry name" value="NAD/diacylglycerol_kinase_sf"/>
</dbReference>
<evidence type="ECO:0000259" key="8">
    <source>
        <dbReference type="PROSITE" id="PS50146"/>
    </source>
</evidence>
<feature type="domain" description="DAGKc" evidence="8">
    <location>
        <begin position="139"/>
        <end position="293"/>
    </location>
</feature>
<keyword evidence="3 6" id="KW-0547">Nucleotide-binding</keyword>
<dbReference type="EC" id="2.7.1.107" evidence="6"/>
<dbReference type="InterPro" id="IPR001206">
    <property type="entry name" value="Diacylglycerol_kinase_cat_dom"/>
</dbReference>
<evidence type="ECO:0000256" key="5">
    <source>
        <dbReference type="ARBA" id="ARBA00022840"/>
    </source>
</evidence>
<name>A0A7S2PVK3_9STRA</name>
<feature type="region of interest" description="Disordered" evidence="7">
    <location>
        <begin position="105"/>
        <end position="135"/>
    </location>
</feature>
<protein>
    <recommendedName>
        <fullName evidence="6">Diacylglycerol kinase</fullName>
        <shortName evidence="6">DAG kinase</shortName>
        <ecNumber evidence="6">2.7.1.107</ecNumber>
    </recommendedName>
</protein>
<dbReference type="PANTHER" id="PTHR11255">
    <property type="entry name" value="DIACYLGLYCEROL KINASE"/>
    <property type="match status" value="1"/>
</dbReference>
<proteinExistence type="inferred from homology"/>
<reference evidence="9" key="1">
    <citation type="submission" date="2021-01" db="EMBL/GenBank/DDBJ databases">
        <authorList>
            <person name="Corre E."/>
            <person name="Pelletier E."/>
            <person name="Niang G."/>
            <person name="Scheremetjew M."/>
            <person name="Finn R."/>
            <person name="Kale V."/>
            <person name="Holt S."/>
            <person name="Cochrane G."/>
            <person name="Meng A."/>
            <person name="Brown T."/>
            <person name="Cohen L."/>
        </authorList>
    </citation>
    <scope>NUCLEOTIDE SEQUENCE</scope>
    <source>
        <strain evidence="9">SM1012Den-03</strain>
    </source>
</reference>
<gene>
    <name evidence="9" type="ORF">SMAR0320_LOCUS18466</name>
</gene>
<dbReference type="PROSITE" id="PS50146">
    <property type="entry name" value="DAGK"/>
    <property type="match status" value="1"/>
</dbReference>
<keyword evidence="4 6" id="KW-0418">Kinase</keyword>
<dbReference type="SMART" id="SM00045">
    <property type="entry name" value="DAGKa"/>
    <property type="match status" value="1"/>
</dbReference>
<evidence type="ECO:0000256" key="1">
    <source>
        <dbReference type="ARBA" id="ARBA00009280"/>
    </source>
</evidence>
<sequence>MAEVDDRRESLDRNRGYESYRNRAAILCDEDNKIIGIDDARLSSLTSVDENKEVTSADQDDGMRDQLGVSTALSKAITRSKSTILHVIQRAAHDNVVTNMLLQKNGTQGSGLASPDDNELSARDRESSSRQSISHHRNAGKYTVIAFVNSTSGGGKGKELLRTLQSLLGDEYVIDLHSCGPGHMPEDNLLQYALDPLVRILACGGDGTCGWIYSSLDNVWSSILGMKGRVHLSDQYKDHLPLAIMPLGTGNDLSRQYNWGKRFQKHMTQKSMVSAVVNADLVGLDRWRLLILPTSTLREDEKEFIPQIFSEKDSTHYDPNSERTSLATLSEVAALLRDEDADSKKGNKLVTQSSRPSTEYFDGLFCNYFSLGFDATVLLEFHKERTKHPEKFTSPLKNKLVYVEKSPIGVRAPKLRKRVQIFVNNKDGELVRLKIPRDTRDIILLNIQSYAGGNHLATKGSSDDGLIEVIFVSNLIRMVASAVVGPVVPYALFNVRAQTNRVVIKTKCPLHCQVDGEPWLQGEAMIQVSFHTRNAILKKSSDGMNCGCVSGSDNAVIS</sequence>
<evidence type="ECO:0000256" key="3">
    <source>
        <dbReference type="ARBA" id="ARBA00022741"/>
    </source>
</evidence>
<evidence type="ECO:0000256" key="4">
    <source>
        <dbReference type="ARBA" id="ARBA00022777"/>
    </source>
</evidence>
<evidence type="ECO:0000256" key="6">
    <source>
        <dbReference type="RuleBase" id="RU361128"/>
    </source>
</evidence>
<dbReference type="InterPro" id="IPR000756">
    <property type="entry name" value="Diacylglycerol_kin_accessory"/>
</dbReference>